<organism evidence="2 3">
    <name type="scientific">Neobacillus piezotolerans</name>
    <dbReference type="NCBI Taxonomy" id="2259171"/>
    <lineage>
        <taxon>Bacteria</taxon>
        <taxon>Bacillati</taxon>
        <taxon>Bacillota</taxon>
        <taxon>Bacilli</taxon>
        <taxon>Bacillales</taxon>
        <taxon>Bacillaceae</taxon>
        <taxon>Neobacillus</taxon>
    </lineage>
</organism>
<sequence>MHLEQEVPGMLAIGFYGVMATAIGLLILLMFLYKSVNLLPFILFLIFFLPAGYYLLEAINVVRSDVPPAMQSEEASLNIGLAGVFWAIAMSVFLFGAYRSVKPAGKKQIDRIGS</sequence>
<gene>
    <name evidence="2" type="ORF">DRW41_04730</name>
</gene>
<feature type="transmembrane region" description="Helical" evidence="1">
    <location>
        <begin position="38"/>
        <end position="56"/>
    </location>
</feature>
<keyword evidence="1" id="KW-0812">Transmembrane</keyword>
<keyword evidence="3" id="KW-1185">Reference proteome</keyword>
<comment type="caution">
    <text evidence="2">The sequence shown here is derived from an EMBL/GenBank/DDBJ whole genome shotgun (WGS) entry which is preliminary data.</text>
</comment>
<evidence type="ECO:0000313" key="2">
    <source>
        <dbReference type="EMBL" id="RDU38866.1"/>
    </source>
</evidence>
<feature type="transmembrane region" description="Helical" evidence="1">
    <location>
        <begin position="12"/>
        <end position="31"/>
    </location>
</feature>
<dbReference type="AlphaFoldDB" id="A0A3D8GXS9"/>
<name>A0A3D8GXS9_9BACI</name>
<keyword evidence="1" id="KW-0472">Membrane</keyword>
<keyword evidence="1" id="KW-1133">Transmembrane helix</keyword>
<evidence type="ECO:0000313" key="3">
    <source>
        <dbReference type="Proteomes" id="UP000257144"/>
    </source>
</evidence>
<reference evidence="2 3" key="1">
    <citation type="submission" date="2018-07" db="EMBL/GenBank/DDBJ databases">
        <title>Bacillus sp. YLB-04 draft genome sequence.</title>
        <authorList>
            <person name="Yu L."/>
            <person name="Tang X."/>
        </authorList>
    </citation>
    <scope>NUCLEOTIDE SEQUENCE [LARGE SCALE GENOMIC DNA]</scope>
    <source>
        <strain evidence="2 3">YLB-04</strain>
    </source>
</reference>
<evidence type="ECO:0000256" key="1">
    <source>
        <dbReference type="SAM" id="Phobius"/>
    </source>
</evidence>
<dbReference type="Proteomes" id="UP000257144">
    <property type="component" value="Unassembled WGS sequence"/>
</dbReference>
<proteinExistence type="predicted"/>
<accession>A0A3D8GXS9</accession>
<dbReference type="OrthoDB" id="2969924at2"/>
<dbReference type="EMBL" id="QNQT01000001">
    <property type="protein sequence ID" value="RDU38866.1"/>
    <property type="molecule type" value="Genomic_DNA"/>
</dbReference>
<feature type="transmembrane region" description="Helical" evidence="1">
    <location>
        <begin position="76"/>
        <end position="98"/>
    </location>
</feature>
<protein>
    <submittedName>
        <fullName evidence="2">Uncharacterized protein</fullName>
    </submittedName>
</protein>